<gene>
    <name evidence="3" type="ORF">CARUB_v10022172mg</name>
</gene>
<evidence type="ECO:0008006" key="5">
    <source>
        <dbReference type="Google" id="ProtNLM"/>
    </source>
</evidence>
<evidence type="ECO:0000313" key="3">
    <source>
        <dbReference type="EMBL" id="EOA33329.1"/>
    </source>
</evidence>
<evidence type="ECO:0000313" key="4">
    <source>
        <dbReference type="Proteomes" id="UP000029121"/>
    </source>
</evidence>
<feature type="domain" description="DUF4283" evidence="1">
    <location>
        <begin position="33"/>
        <end position="113"/>
    </location>
</feature>
<feature type="domain" description="Zinc knuckle CX2CX4HX4C" evidence="2">
    <location>
        <begin position="173"/>
        <end position="218"/>
    </location>
</feature>
<dbReference type="Proteomes" id="UP000029121">
    <property type="component" value="Unassembled WGS sequence"/>
</dbReference>
<dbReference type="EMBL" id="KB870806">
    <property type="protein sequence ID" value="EOA33329.1"/>
    <property type="molecule type" value="Genomic_DNA"/>
</dbReference>
<accession>R0HTY6</accession>
<dbReference type="Pfam" id="PF14111">
    <property type="entry name" value="DUF4283"/>
    <property type="match status" value="1"/>
</dbReference>
<feature type="non-terminal residue" evidence="3">
    <location>
        <position position="231"/>
    </location>
</feature>
<protein>
    <recommendedName>
        <fullName evidence="5">DUF4283 domain-containing protein</fullName>
    </recommendedName>
</protein>
<dbReference type="InterPro" id="IPR025558">
    <property type="entry name" value="DUF4283"/>
</dbReference>
<dbReference type="PANTHER" id="PTHR31286:SF162">
    <property type="entry name" value="DUF4283 DOMAIN-CONTAINING PROTEIN-RELATED"/>
    <property type="match status" value="1"/>
</dbReference>
<evidence type="ECO:0000259" key="1">
    <source>
        <dbReference type="Pfam" id="PF14111"/>
    </source>
</evidence>
<dbReference type="AlphaFoldDB" id="R0HTY6"/>
<dbReference type="eggNOG" id="KOG1075">
    <property type="taxonomic scope" value="Eukaryota"/>
</dbReference>
<evidence type="ECO:0000259" key="2">
    <source>
        <dbReference type="Pfam" id="PF14392"/>
    </source>
</evidence>
<proteinExistence type="predicted"/>
<dbReference type="Pfam" id="PF14392">
    <property type="entry name" value="zf-CCHC_4"/>
    <property type="match status" value="1"/>
</dbReference>
<dbReference type="KEGG" id="crb:17896111"/>
<name>R0HTY6_9BRAS</name>
<dbReference type="InterPro" id="IPR025836">
    <property type="entry name" value="Zn_knuckle_CX2CX4HX4C"/>
</dbReference>
<organism evidence="3 4">
    <name type="scientific">Capsella rubella</name>
    <dbReference type="NCBI Taxonomy" id="81985"/>
    <lineage>
        <taxon>Eukaryota</taxon>
        <taxon>Viridiplantae</taxon>
        <taxon>Streptophyta</taxon>
        <taxon>Embryophyta</taxon>
        <taxon>Tracheophyta</taxon>
        <taxon>Spermatophyta</taxon>
        <taxon>Magnoliopsida</taxon>
        <taxon>eudicotyledons</taxon>
        <taxon>Gunneridae</taxon>
        <taxon>Pentapetalae</taxon>
        <taxon>rosids</taxon>
        <taxon>malvids</taxon>
        <taxon>Brassicales</taxon>
        <taxon>Brassicaceae</taxon>
        <taxon>Camelineae</taxon>
        <taxon>Capsella</taxon>
    </lineage>
</organism>
<dbReference type="InterPro" id="IPR040256">
    <property type="entry name" value="At4g02000-like"/>
</dbReference>
<dbReference type="PANTHER" id="PTHR31286">
    <property type="entry name" value="GLYCINE-RICH CELL WALL STRUCTURAL PROTEIN 1.8-LIKE"/>
    <property type="match status" value="1"/>
</dbReference>
<reference evidence="4" key="1">
    <citation type="journal article" date="2013" name="Nat. Genet.">
        <title>The Capsella rubella genome and the genomic consequences of rapid mating system evolution.</title>
        <authorList>
            <person name="Slotte T."/>
            <person name="Hazzouri K.M."/>
            <person name="Agren J.A."/>
            <person name="Koenig D."/>
            <person name="Maumus F."/>
            <person name="Guo Y.L."/>
            <person name="Steige K."/>
            <person name="Platts A.E."/>
            <person name="Escobar J.S."/>
            <person name="Newman L.K."/>
            <person name="Wang W."/>
            <person name="Mandakova T."/>
            <person name="Vello E."/>
            <person name="Smith L.M."/>
            <person name="Henz S.R."/>
            <person name="Steffen J."/>
            <person name="Takuno S."/>
            <person name="Brandvain Y."/>
            <person name="Coop G."/>
            <person name="Andolfatto P."/>
            <person name="Hu T.T."/>
            <person name="Blanchette M."/>
            <person name="Clark R.M."/>
            <person name="Quesneville H."/>
            <person name="Nordborg M."/>
            <person name="Gaut B.S."/>
            <person name="Lysak M.A."/>
            <person name="Jenkins J."/>
            <person name="Grimwood J."/>
            <person name="Chapman J."/>
            <person name="Prochnik S."/>
            <person name="Shu S."/>
            <person name="Rokhsar D."/>
            <person name="Schmutz J."/>
            <person name="Weigel D."/>
            <person name="Wright S.I."/>
        </authorList>
    </citation>
    <scope>NUCLEOTIDE SEQUENCE [LARGE SCALE GENOMIC DNA]</scope>
    <source>
        <strain evidence="4">cv. Monte Gargano</strain>
    </source>
</reference>
<keyword evidence="4" id="KW-1185">Reference proteome</keyword>
<sequence>MSDYVRKSLQNLDLGINDVPIALPAALCGQAVNANRYSLIVSVVNPRKQNLKAIVNQMPKIWGFSDDCRGRVLGNGRVLFIFKTGESLQVVLRRGPWAFNDWMLSVHRWYPNISEETMKIIPFWIQVRGIPFQFLNEAMVNYIGDQIGDVAEVDFDENANLVEFIRICVNWNVDVPLRFQRNFQFGGDENTILKFKYERLRNFCSKCGCLQHDAKECPLTFDDQPDMDGDD</sequence>
<dbReference type="OrthoDB" id="1111180at2759"/>